<evidence type="ECO:0000256" key="5">
    <source>
        <dbReference type="ARBA" id="ARBA00023049"/>
    </source>
</evidence>
<evidence type="ECO:0000256" key="3">
    <source>
        <dbReference type="ARBA" id="ARBA00022801"/>
    </source>
</evidence>
<feature type="chain" id="PRO_5012566467" description="Peptidase M48 domain-containing protein" evidence="7">
    <location>
        <begin position="26"/>
        <end position="362"/>
    </location>
</feature>
<dbReference type="PANTHER" id="PTHR22726:SF1">
    <property type="entry name" value="METALLOENDOPEPTIDASE OMA1, MITOCHONDRIAL"/>
    <property type="match status" value="1"/>
</dbReference>
<evidence type="ECO:0000256" key="4">
    <source>
        <dbReference type="ARBA" id="ARBA00022833"/>
    </source>
</evidence>
<keyword evidence="10" id="KW-1185">Reference proteome</keyword>
<comment type="similarity">
    <text evidence="6">Belongs to the peptidase M48 family.</text>
</comment>
<dbReference type="Gene3D" id="2.30.42.10">
    <property type="match status" value="1"/>
</dbReference>
<dbReference type="GO" id="GO:0046872">
    <property type="term" value="F:metal ion binding"/>
    <property type="evidence" value="ECO:0007669"/>
    <property type="project" value="UniProtKB-KW"/>
</dbReference>
<accession>A0A1L3JB09</accession>
<dbReference type="PANTHER" id="PTHR22726">
    <property type="entry name" value="METALLOENDOPEPTIDASE OMA1"/>
    <property type="match status" value="1"/>
</dbReference>
<evidence type="ECO:0000256" key="7">
    <source>
        <dbReference type="SAM" id="SignalP"/>
    </source>
</evidence>
<dbReference type="SUPFAM" id="SSF50156">
    <property type="entry name" value="PDZ domain-like"/>
    <property type="match status" value="1"/>
</dbReference>
<evidence type="ECO:0000259" key="8">
    <source>
        <dbReference type="Pfam" id="PF01435"/>
    </source>
</evidence>
<dbReference type="GO" id="GO:0016020">
    <property type="term" value="C:membrane"/>
    <property type="evidence" value="ECO:0007669"/>
    <property type="project" value="TreeGrafter"/>
</dbReference>
<dbReference type="OrthoDB" id="7338723at2"/>
<feature type="domain" description="Peptidase M48" evidence="8">
    <location>
        <begin position="200"/>
        <end position="236"/>
    </location>
</feature>
<keyword evidence="4 6" id="KW-0862">Zinc</keyword>
<evidence type="ECO:0000256" key="2">
    <source>
        <dbReference type="ARBA" id="ARBA00022723"/>
    </source>
</evidence>
<keyword evidence="5 6" id="KW-0482">Metalloprotease</keyword>
<organism evidence="9 10">
    <name type="scientific">Sphingorhabdus lutea</name>
    <dbReference type="NCBI Taxonomy" id="1913578"/>
    <lineage>
        <taxon>Bacteria</taxon>
        <taxon>Pseudomonadati</taxon>
        <taxon>Pseudomonadota</taxon>
        <taxon>Alphaproteobacteria</taxon>
        <taxon>Sphingomonadales</taxon>
        <taxon>Sphingomonadaceae</taxon>
        <taxon>Sphingorhabdus</taxon>
    </lineage>
</organism>
<dbReference type="Pfam" id="PF01435">
    <property type="entry name" value="Peptidase_M48"/>
    <property type="match status" value="1"/>
</dbReference>
<keyword evidence="7" id="KW-0732">Signal</keyword>
<reference evidence="9 10" key="1">
    <citation type="submission" date="2016-11" db="EMBL/GenBank/DDBJ databases">
        <title>Sphingorhabdus sp. LPB0140, isolated from marine environment.</title>
        <authorList>
            <person name="Kim E."/>
            <person name="Yi H."/>
        </authorList>
    </citation>
    <scope>NUCLEOTIDE SEQUENCE [LARGE SCALE GENOMIC DNA]</scope>
    <source>
        <strain evidence="9 10">LPB0140</strain>
    </source>
</reference>
<evidence type="ECO:0000313" key="9">
    <source>
        <dbReference type="EMBL" id="APG62311.1"/>
    </source>
</evidence>
<evidence type="ECO:0000256" key="1">
    <source>
        <dbReference type="ARBA" id="ARBA00022670"/>
    </source>
</evidence>
<evidence type="ECO:0000313" key="10">
    <source>
        <dbReference type="Proteomes" id="UP000242561"/>
    </source>
</evidence>
<dbReference type="CDD" id="cd07342">
    <property type="entry name" value="M48C_Oma1_like"/>
    <property type="match status" value="1"/>
</dbReference>
<keyword evidence="1 6" id="KW-0645">Protease</keyword>
<comment type="cofactor">
    <cofactor evidence="6">
        <name>Zn(2+)</name>
        <dbReference type="ChEBI" id="CHEBI:29105"/>
    </cofactor>
    <text evidence="6">Binds 1 zinc ion per subunit.</text>
</comment>
<dbReference type="RefSeq" id="WP_072558962.1">
    <property type="nucleotide sequence ID" value="NZ_CP018154.1"/>
</dbReference>
<dbReference type="InterPro" id="IPR001915">
    <property type="entry name" value="Peptidase_M48"/>
</dbReference>
<dbReference type="GO" id="GO:0004222">
    <property type="term" value="F:metalloendopeptidase activity"/>
    <property type="evidence" value="ECO:0007669"/>
    <property type="project" value="InterPro"/>
</dbReference>
<gene>
    <name evidence="9" type="ORF">LPB140_05260</name>
</gene>
<dbReference type="GO" id="GO:0051603">
    <property type="term" value="P:proteolysis involved in protein catabolic process"/>
    <property type="evidence" value="ECO:0007669"/>
    <property type="project" value="TreeGrafter"/>
</dbReference>
<proteinExistence type="inferred from homology"/>
<protein>
    <recommendedName>
        <fullName evidence="8">Peptidase M48 domain-containing protein</fullName>
    </recommendedName>
</protein>
<feature type="signal peptide" evidence="7">
    <location>
        <begin position="1"/>
        <end position="25"/>
    </location>
</feature>
<dbReference type="AlphaFoldDB" id="A0A1L3JB09"/>
<dbReference type="InterPro" id="IPR051156">
    <property type="entry name" value="Mito/Outer_Membr_Metalloprot"/>
</dbReference>
<name>A0A1L3JB09_9SPHN</name>
<keyword evidence="2" id="KW-0479">Metal-binding</keyword>
<sequence length="362" mass="40744">MRKISHLLLFALLCLAFAPVNPAHAVIDAEPSQTEIDDYRDLISQDVRLAGIGYRLAKANAAYCSQKMQYSGLILHDIAQYADPQFIRHIFPFTQEIEISGVVKDSPADNAGIAAGDGVINFGDNLWQWENHPAPTSWQKGFERLADFKQILRGAFNENAALSFMLQRGVTRQQFLIKSEQVCLSEFEVSSGGNLTAGANGIKIRISMGLMNYAPNDDELSVVVAHEMAHNLLRHRQFLKENGVSDGIGRIFGKSAKLRRGTEEQADRLAIWLIYNAGYDPQSAINFWIRYGKEHGQGIFTEPTHDRWKNRVKFINEEISAIHKMKLDNEKLMDEKGFVKLDPPLLSAFRIENILDDGAQQQ</sequence>
<dbReference type="InterPro" id="IPR036034">
    <property type="entry name" value="PDZ_sf"/>
</dbReference>
<dbReference type="STRING" id="1913578.LPB140_05260"/>
<dbReference type="Proteomes" id="UP000242561">
    <property type="component" value="Chromosome"/>
</dbReference>
<keyword evidence="3 6" id="KW-0378">Hydrolase</keyword>
<dbReference type="EMBL" id="CP018154">
    <property type="protein sequence ID" value="APG62311.1"/>
    <property type="molecule type" value="Genomic_DNA"/>
</dbReference>
<evidence type="ECO:0000256" key="6">
    <source>
        <dbReference type="RuleBase" id="RU003983"/>
    </source>
</evidence>
<dbReference type="KEGG" id="sphl:LPB140_05260"/>